<dbReference type="EMBL" id="OUUW01000002">
    <property type="protein sequence ID" value="SPP77545.1"/>
    <property type="molecule type" value="Genomic_DNA"/>
</dbReference>
<comment type="similarity">
    <text evidence="7">Belongs to the ubiquitin-conjugating enzyme family.</text>
</comment>
<dbReference type="FunFam" id="3.10.110.10:FF:000011">
    <property type="entry name" value="Ubiquitin-conjugating enzyme E2 L3"/>
    <property type="match status" value="1"/>
</dbReference>
<feature type="domain" description="UBC core" evidence="8">
    <location>
        <begin position="10"/>
        <end position="158"/>
    </location>
</feature>
<evidence type="ECO:0000256" key="3">
    <source>
        <dbReference type="ARBA" id="ARBA00022679"/>
    </source>
</evidence>
<dbReference type="Proteomes" id="UP000268350">
    <property type="component" value="Unassembled WGS sequence"/>
</dbReference>
<dbReference type="SUPFAM" id="SSF54495">
    <property type="entry name" value="UBC-like"/>
    <property type="match status" value="1"/>
</dbReference>
<dbReference type="Gene3D" id="3.10.110.10">
    <property type="entry name" value="Ubiquitin Conjugating Enzyme"/>
    <property type="match status" value="1"/>
</dbReference>
<dbReference type="InterPro" id="IPR050113">
    <property type="entry name" value="Ub_conjugating_enzyme"/>
</dbReference>
<evidence type="ECO:0000256" key="4">
    <source>
        <dbReference type="ARBA" id="ARBA00022786"/>
    </source>
</evidence>
<organism evidence="9 10">
    <name type="scientific">Drosophila guanche</name>
    <name type="common">Fruit fly</name>
    <dbReference type="NCBI Taxonomy" id="7266"/>
    <lineage>
        <taxon>Eukaryota</taxon>
        <taxon>Metazoa</taxon>
        <taxon>Ecdysozoa</taxon>
        <taxon>Arthropoda</taxon>
        <taxon>Hexapoda</taxon>
        <taxon>Insecta</taxon>
        <taxon>Pterygota</taxon>
        <taxon>Neoptera</taxon>
        <taxon>Endopterygota</taxon>
        <taxon>Diptera</taxon>
        <taxon>Brachycera</taxon>
        <taxon>Muscomorpha</taxon>
        <taxon>Ephydroidea</taxon>
        <taxon>Drosophilidae</taxon>
        <taxon>Drosophila</taxon>
        <taxon>Sophophora</taxon>
    </lineage>
</organism>
<gene>
    <name evidence="9" type="ORF">DGUA_6G008239</name>
</gene>
<dbReference type="GO" id="GO:0061631">
    <property type="term" value="F:ubiquitin conjugating enzyme activity"/>
    <property type="evidence" value="ECO:0007669"/>
    <property type="project" value="UniProtKB-EC"/>
</dbReference>
<dbReference type="InterPro" id="IPR023313">
    <property type="entry name" value="UBQ-conjugating_AS"/>
</dbReference>
<evidence type="ECO:0000256" key="2">
    <source>
        <dbReference type="ARBA" id="ARBA00012486"/>
    </source>
</evidence>
<dbReference type="GO" id="GO:0005524">
    <property type="term" value="F:ATP binding"/>
    <property type="evidence" value="ECO:0007669"/>
    <property type="project" value="UniProtKB-UniRule"/>
</dbReference>
<evidence type="ECO:0000256" key="7">
    <source>
        <dbReference type="RuleBase" id="RU362109"/>
    </source>
</evidence>
<keyword evidence="3" id="KW-0808">Transferase</keyword>
<evidence type="ECO:0000313" key="9">
    <source>
        <dbReference type="EMBL" id="SPP77545.1"/>
    </source>
</evidence>
<dbReference type="OrthoDB" id="9978460at2759"/>
<protein>
    <recommendedName>
        <fullName evidence="5">Ubiquitin-conjugating enzyme E2-18 kDa</fullName>
        <ecNumber evidence="2">2.3.2.23</ecNumber>
    </recommendedName>
</protein>
<feature type="active site" description="Glycyl thioester intermediate" evidence="6">
    <location>
        <position position="95"/>
    </location>
</feature>
<dbReference type="SMART" id="SM00212">
    <property type="entry name" value="UBCc"/>
    <property type="match status" value="1"/>
</dbReference>
<dbReference type="Pfam" id="PF00179">
    <property type="entry name" value="UQ_con"/>
    <property type="match status" value="1"/>
</dbReference>
<evidence type="ECO:0000259" key="8">
    <source>
        <dbReference type="PROSITE" id="PS50127"/>
    </source>
</evidence>
<dbReference type="InterPro" id="IPR016135">
    <property type="entry name" value="UBQ-conjugating_enzyme/RWD"/>
</dbReference>
<accession>A0A3B0J716</accession>
<evidence type="ECO:0000256" key="1">
    <source>
        <dbReference type="ARBA" id="ARBA00000485"/>
    </source>
</evidence>
<proteinExistence type="inferred from homology"/>
<dbReference type="PROSITE" id="PS50127">
    <property type="entry name" value="UBC_2"/>
    <property type="match status" value="1"/>
</dbReference>
<dbReference type="PANTHER" id="PTHR24067">
    <property type="entry name" value="UBIQUITIN-CONJUGATING ENZYME E2"/>
    <property type="match status" value="1"/>
</dbReference>
<keyword evidence="4 7" id="KW-0833">Ubl conjugation pathway</keyword>
<reference evidence="10" key="1">
    <citation type="submission" date="2018-01" db="EMBL/GenBank/DDBJ databases">
        <authorList>
            <person name="Alioto T."/>
            <person name="Alioto T."/>
        </authorList>
    </citation>
    <scope>NUCLEOTIDE SEQUENCE [LARGE SCALE GENOMIC DNA]</scope>
</reference>
<name>A0A3B0J716_DROGU</name>
<comment type="catalytic activity">
    <reaction evidence="1">
        <text>S-ubiquitinyl-[E1 ubiquitin-activating enzyme]-L-cysteine + [E2 ubiquitin-conjugating enzyme]-L-cysteine = [E1 ubiquitin-activating enzyme]-L-cysteine + S-ubiquitinyl-[E2 ubiquitin-conjugating enzyme]-L-cysteine.</text>
        <dbReference type="EC" id="2.3.2.23"/>
    </reaction>
</comment>
<dbReference type="OMA" id="INDPQPD"/>
<keyword evidence="7" id="KW-0067">ATP-binding</keyword>
<dbReference type="AlphaFoldDB" id="A0A3B0J716"/>
<sequence length="180" mass="21211">MAKKEEPIMDGPKRMQNELKLMIEDTQLLQFRCLEVEPDNIFKWYGLLMPISAPYDKGAYKLEIDFPEQYPFKPPRLHINTKIYHPNVNERGQVCLPILESEHWLPTSRIEAVLNCLLATINDPQPDNAWSMDMANEYRNDPKKFYKIADAWVERYSEHRPTDAELVAFARKRKKGMQKS</sequence>
<dbReference type="EC" id="2.3.2.23" evidence="2"/>
<dbReference type="InterPro" id="IPR000608">
    <property type="entry name" value="UBC"/>
</dbReference>
<dbReference type="PROSITE" id="PS00183">
    <property type="entry name" value="UBC_1"/>
    <property type="match status" value="1"/>
</dbReference>
<keyword evidence="7" id="KW-0547">Nucleotide-binding</keyword>
<evidence type="ECO:0000256" key="5">
    <source>
        <dbReference type="ARBA" id="ARBA00067751"/>
    </source>
</evidence>
<keyword evidence="10" id="KW-1185">Reference proteome</keyword>
<dbReference type="STRING" id="7266.A0A3B0J716"/>
<evidence type="ECO:0000313" key="10">
    <source>
        <dbReference type="Proteomes" id="UP000268350"/>
    </source>
</evidence>
<evidence type="ECO:0000256" key="6">
    <source>
        <dbReference type="PROSITE-ProRule" id="PRU10133"/>
    </source>
</evidence>